<gene>
    <name evidence="7" type="ORF">PYX00_005826</name>
</gene>
<reference evidence="7" key="1">
    <citation type="journal article" date="2024" name="Gigascience">
        <title>Chromosome-level genome of the poultry shaft louse Menopon gallinae provides insight into the host-switching and adaptive evolution of parasitic lice.</title>
        <authorList>
            <person name="Xu Y."/>
            <person name="Ma L."/>
            <person name="Liu S."/>
            <person name="Liang Y."/>
            <person name="Liu Q."/>
            <person name="He Z."/>
            <person name="Tian L."/>
            <person name="Duan Y."/>
            <person name="Cai W."/>
            <person name="Li H."/>
            <person name="Song F."/>
        </authorList>
    </citation>
    <scope>NUCLEOTIDE SEQUENCE</scope>
    <source>
        <strain evidence="7">Cailab_2023a</strain>
    </source>
</reference>
<dbReference type="SMART" id="SM00320">
    <property type="entry name" value="WD40"/>
    <property type="match status" value="7"/>
</dbReference>
<dbReference type="PANTHER" id="PTHR44019:SF20">
    <property type="entry name" value="WD REPEAT-CONTAINING PROTEIN 55"/>
    <property type="match status" value="1"/>
</dbReference>
<dbReference type="InterPro" id="IPR050505">
    <property type="entry name" value="WDR55/POC1"/>
</dbReference>
<name>A0AAW2HTF6_9NEOP</name>
<dbReference type="InterPro" id="IPR019775">
    <property type="entry name" value="WD40_repeat_CS"/>
</dbReference>
<keyword evidence="2 5" id="KW-0853">WD repeat</keyword>
<dbReference type="PANTHER" id="PTHR44019">
    <property type="entry name" value="WD REPEAT-CONTAINING PROTEIN 55"/>
    <property type="match status" value="1"/>
</dbReference>
<evidence type="ECO:0000313" key="7">
    <source>
        <dbReference type="EMBL" id="KAL0273062.1"/>
    </source>
</evidence>
<comment type="similarity">
    <text evidence="1">Belongs to the WD repeat WDR55 family.</text>
</comment>
<dbReference type="InterPro" id="IPR036322">
    <property type="entry name" value="WD40_repeat_dom_sf"/>
</dbReference>
<dbReference type="PROSITE" id="PS50294">
    <property type="entry name" value="WD_REPEATS_REGION"/>
    <property type="match status" value="1"/>
</dbReference>
<evidence type="ECO:0000256" key="5">
    <source>
        <dbReference type="PROSITE-ProRule" id="PRU00221"/>
    </source>
</evidence>
<feature type="region of interest" description="Disordered" evidence="6">
    <location>
        <begin position="1"/>
        <end position="71"/>
    </location>
</feature>
<organism evidence="7">
    <name type="scientific">Menopon gallinae</name>
    <name type="common">poultry shaft louse</name>
    <dbReference type="NCBI Taxonomy" id="328185"/>
    <lineage>
        <taxon>Eukaryota</taxon>
        <taxon>Metazoa</taxon>
        <taxon>Ecdysozoa</taxon>
        <taxon>Arthropoda</taxon>
        <taxon>Hexapoda</taxon>
        <taxon>Insecta</taxon>
        <taxon>Pterygota</taxon>
        <taxon>Neoptera</taxon>
        <taxon>Paraneoptera</taxon>
        <taxon>Psocodea</taxon>
        <taxon>Troctomorpha</taxon>
        <taxon>Phthiraptera</taxon>
        <taxon>Amblycera</taxon>
        <taxon>Menoponidae</taxon>
        <taxon>Menopon</taxon>
    </lineage>
</organism>
<dbReference type="PROSITE" id="PS50082">
    <property type="entry name" value="WD_REPEATS_2"/>
    <property type="match status" value="2"/>
</dbReference>
<dbReference type="SUPFAM" id="SSF50978">
    <property type="entry name" value="WD40 repeat-like"/>
    <property type="match status" value="1"/>
</dbReference>
<sequence length="415" mass="46341">MCNFKVMPSSDSGDDSENVSDSDMTDSSIESEAEENAATPAVPSSSEQAGTSRGEAAGQSNEAEEEEEEDHLVKAIKAELNKQRDHPPEINFDDLIVDISFHPSTNILAAASVTGDVFLYKYDNHANELLSTLELHVKACRDIEFSTNGDILYSCGKDKCIMLTDMETGKLRKFYENCHEHSLYRLYELDDNIICSGDENGTVKMWDIRQNDPILSFTECEEYISDMISKDGKKFLVCSSGDGTLTAFNIIAKKPYVQSEEYDAELNSMQLCKLDTKLVVGSSNGKMYFFNWGEFGYHSDEYFGVKGAINSVLAVTENMALAAYDDGLIRAYNFYPHRHIGIAGQHKSSIEALDISHDGDFVASCSLDQCVKFWNIRYFEDVHMNKGKYQKKKTIAHNLPSSNVRNPADFFAGLA</sequence>
<keyword evidence="3" id="KW-0677">Repeat</keyword>
<dbReference type="AlphaFoldDB" id="A0AAW2HTF6"/>
<dbReference type="Gene3D" id="2.130.10.10">
    <property type="entry name" value="YVTN repeat-like/Quinoprotein amine dehydrogenase"/>
    <property type="match status" value="2"/>
</dbReference>
<feature type="compositionally biased region" description="Acidic residues" evidence="6">
    <location>
        <begin position="12"/>
        <end position="35"/>
    </location>
</feature>
<proteinExistence type="inferred from homology"/>
<dbReference type="InterPro" id="IPR015943">
    <property type="entry name" value="WD40/YVTN_repeat-like_dom_sf"/>
</dbReference>
<feature type="repeat" description="WD" evidence="5">
    <location>
        <begin position="190"/>
        <end position="216"/>
    </location>
</feature>
<accession>A0AAW2HTF6</accession>
<comment type="caution">
    <text evidence="7">The sequence shown here is derived from an EMBL/GenBank/DDBJ whole genome shotgun (WGS) entry which is preliminary data.</text>
</comment>
<dbReference type="PROSITE" id="PS00678">
    <property type="entry name" value="WD_REPEATS_1"/>
    <property type="match status" value="1"/>
</dbReference>
<dbReference type="InterPro" id="IPR001680">
    <property type="entry name" value="WD40_rpt"/>
</dbReference>
<protein>
    <recommendedName>
        <fullName evidence="4">WD repeat-containing protein 55 homolog</fullName>
    </recommendedName>
</protein>
<dbReference type="Pfam" id="PF24796">
    <property type="entry name" value="WDR55"/>
    <property type="match status" value="1"/>
</dbReference>
<evidence type="ECO:0000256" key="2">
    <source>
        <dbReference type="ARBA" id="ARBA00022574"/>
    </source>
</evidence>
<evidence type="ECO:0000256" key="6">
    <source>
        <dbReference type="SAM" id="MobiDB-lite"/>
    </source>
</evidence>
<feature type="repeat" description="WD" evidence="5">
    <location>
        <begin position="343"/>
        <end position="384"/>
    </location>
</feature>
<evidence type="ECO:0000256" key="3">
    <source>
        <dbReference type="ARBA" id="ARBA00022737"/>
    </source>
</evidence>
<evidence type="ECO:0000256" key="1">
    <source>
        <dbReference type="ARBA" id="ARBA00007625"/>
    </source>
</evidence>
<dbReference type="EMBL" id="JARGDH010000003">
    <property type="protein sequence ID" value="KAL0273062.1"/>
    <property type="molecule type" value="Genomic_DNA"/>
</dbReference>
<feature type="compositionally biased region" description="Polar residues" evidence="6">
    <location>
        <begin position="42"/>
        <end position="51"/>
    </location>
</feature>
<evidence type="ECO:0000256" key="4">
    <source>
        <dbReference type="ARBA" id="ARBA00023478"/>
    </source>
</evidence>